<evidence type="ECO:0008006" key="5">
    <source>
        <dbReference type="Google" id="ProtNLM"/>
    </source>
</evidence>
<feature type="transmembrane region" description="Helical" evidence="2">
    <location>
        <begin position="38"/>
        <end position="56"/>
    </location>
</feature>
<keyword evidence="2" id="KW-0472">Membrane</keyword>
<reference evidence="3 4" key="1">
    <citation type="submission" date="2018-03" db="EMBL/GenBank/DDBJ databases">
        <authorList>
            <person name="Zhou J."/>
            <person name="Li X."/>
            <person name="Xue M."/>
            <person name="Yin J."/>
        </authorList>
    </citation>
    <scope>NUCLEOTIDE SEQUENCE [LARGE SCALE GENOMIC DNA]</scope>
    <source>
        <strain evidence="3 4">SYSU ZJ2214</strain>
    </source>
</reference>
<dbReference type="RefSeq" id="WP_108133443.1">
    <property type="nucleotide sequence ID" value="NZ_PXNS01000013.1"/>
</dbReference>
<evidence type="ECO:0000256" key="2">
    <source>
        <dbReference type="SAM" id="Phobius"/>
    </source>
</evidence>
<accession>A0ABX5IT32</accession>
<name>A0ABX5IT32_9GAMM</name>
<sequence length="92" mass="10304">MSPPKAFDPLRALAIGSQALGFVMIFVLGTTLDHPRPWQGLTLGLMLVVALVVAIVRRYRNNRLQKFRDERRQRLLGDDEGDEEAGDGEGRD</sequence>
<feature type="transmembrane region" description="Helical" evidence="2">
    <location>
        <begin position="12"/>
        <end position="32"/>
    </location>
</feature>
<dbReference type="Proteomes" id="UP000241895">
    <property type="component" value="Unassembled WGS sequence"/>
</dbReference>
<protein>
    <recommendedName>
        <fullName evidence="5">DUF4229 domain-containing protein</fullName>
    </recommendedName>
</protein>
<gene>
    <name evidence="3" type="ORF">C6W88_17800</name>
</gene>
<organism evidence="3 4">
    <name type="scientific">Halomonas litopenaei</name>
    <dbReference type="NCBI Taxonomy" id="2109328"/>
    <lineage>
        <taxon>Bacteria</taxon>
        <taxon>Pseudomonadati</taxon>
        <taxon>Pseudomonadota</taxon>
        <taxon>Gammaproteobacteria</taxon>
        <taxon>Oceanospirillales</taxon>
        <taxon>Halomonadaceae</taxon>
        <taxon>Halomonas</taxon>
    </lineage>
</organism>
<dbReference type="EMBL" id="PXNS01000013">
    <property type="protein sequence ID" value="PTL91919.1"/>
    <property type="molecule type" value="Genomic_DNA"/>
</dbReference>
<keyword evidence="4" id="KW-1185">Reference proteome</keyword>
<comment type="caution">
    <text evidence="3">The sequence shown here is derived from an EMBL/GenBank/DDBJ whole genome shotgun (WGS) entry which is preliminary data.</text>
</comment>
<keyword evidence="2" id="KW-1133">Transmembrane helix</keyword>
<keyword evidence="2" id="KW-0812">Transmembrane</keyword>
<feature type="region of interest" description="Disordered" evidence="1">
    <location>
        <begin position="70"/>
        <end position="92"/>
    </location>
</feature>
<evidence type="ECO:0000256" key="1">
    <source>
        <dbReference type="SAM" id="MobiDB-lite"/>
    </source>
</evidence>
<proteinExistence type="predicted"/>
<feature type="compositionally biased region" description="Acidic residues" evidence="1">
    <location>
        <begin position="78"/>
        <end position="92"/>
    </location>
</feature>
<evidence type="ECO:0000313" key="4">
    <source>
        <dbReference type="Proteomes" id="UP000241895"/>
    </source>
</evidence>
<evidence type="ECO:0000313" key="3">
    <source>
        <dbReference type="EMBL" id="PTL91919.1"/>
    </source>
</evidence>